<dbReference type="RefSeq" id="WP_006770831.1">
    <property type="nucleotide sequence ID" value="NZ_GG667608.1"/>
</dbReference>
<gene>
    <name evidence="1" type="ORF">CLOSTHATH_00274</name>
</gene>
<dbReference type="EMBL" id="ACIO01000019">
    <property type="protein sequence ID" value="EFD01478.1"/>
    <property type="molecule type" value="Genomic_DNA"/>
</dbReference>
<dbReference type="GO" id="GO:0016747">
    <property type="term" value="F:acyltransferase activity, transferring groups other than amino-acyl groups"/>
    <property type="evidence" value="ECO:0007669"/>
    <property type="project" value="TreeGrafter"/>
</dbReference>
<evidence type="ECO:0000313" key="1">
    <source>
        <dbReference type="EMBL" id="EFD01478.1"/>
    </source>
</evidence>
<dbReference type="Pfam" id="PF00756">
    <property type="entry name" value="Esterase"/>
    <property type="match status" value="1"/>
</dbReference>
<comment type="caution">
    <text evidence="1">The sequence shown here is derived from an EMBL/GenBank/DDBJ whole genome shotgun (WGS) entry which is preliminary data.</text>
</comment>
<name>D3A9K3_9FIRM</name>
<organism evidence="1 2">
    <name type="scientific">Hungatella hathewayi DSM 13479</name>
    <dbReference type="NCBI Taxonomy" id="566550"/>
    <lineage>
        <taxon>Bacteria</taxon>
        <taxon>Bacillati</taxon>
        <taxon>Bacillota</taxon>
        <taxon>Clostridia</taxon>
        <taxon>Lachnospirales</taxon>
        <taxon>Lachnospiraceae</taxon>
        <taxon>Hungatella</taxon>
    </lineage>
</organism>
<dbReference type="AlphaFoldDB" id="D3A9K3"/>
<dbReference type="ESTHER" id="9clot-d3a9k3">
    <property type="family name" value="A85-EsteraseD-FGH"/>
</dbReference>
<sequence>MLAKLNIFSETLKFPTDLYVMVPTPVSDDYINGRETNYLKPDVKFQVLYLLHGAYGNHSDWLRYTNIERYAREHKLVVVMPDASNSFYQNMYYGSAYLSYLTDELPRVMQQMFPVSLKRENTFVAGLSMGGYGAVRSAFERPDLFGYCASLSGALDIVSLINETAGDRYGNGITDVFKWNNIFEHPDQVAGSDADLLFLIKKRMQEGKMLPAVCQMIGREDFLYRQNRAMKEKMEAMGVELHYREYEGTHDWEFWDHHIQDVLRWLPLTNNPVME</sequence>
<dbReference type="InterPro" id="IPR029058">
    <property type="entry name" value="AB_hydrolase_fold"/>
</dbReference>
<dbReference type="GeneID" id="93147759"/>
<reference evidence="1 2" key="1">
    <citation type="submission" date="2010-01" db="EMBL/GenBank/DDBJ databases">
        <authorList>
            <person name="Weinstock G."/>
            <person name="Sodergren E."/>
            <person name="Clifton S."/>
            <person name="Fulton L."/>
            <person name="Fulton B."/>
            <person name="Courtney L."/>
            <person name="Fronick C."/>
            <person name="Harrison M."/>
            <person name="Strong C."/>
            <person name="Farmer C."/>
            <person name="Delahaunty K."/>
            <person name="Markovic C."/>
            <person name="Hall O."/>
            <person name="Minx P."/>
            <person name="Tomlinson C."/>
            <person name="Mitreva M."/>
            <person name="Nelson J."/>
            <person name="Hou S."/>
            <person name="Wollam A."/>
            <person name="Pepin K.H."/>
            <person name="Johnson M."/>
            <person name="Bhonagiri V."/>
            <person name="Nash W.E."/>
            <person name="Warren W."/>
            <person name="Chinwalla A."/>
            <person name="Mardis E.R."/>
            <person name="Wilson R.K."/>
        </authorList>
    </citation>
    <scope>NUCLEOTIDE SEQUENCE [LARGE SCALE GENOMIC DNA]</scope>
    <source>
        <strain evidence="1 2">DSM 13479</strain>
    </source>
</reference>
<dbReference type="PANTHER" id="PTHR48098">
    <property type="entry name" value="ENTEROCHELIN ESTERASE-RELATED"/>
    <property type="match status" value="1"/>
</dbReference>
<evidence type="ECO:0000313" key="2">
    <source>
        <dbReference type="Proteomes" id="UP000004968"/>
    </source>
</evidence>
<dbReference type="PANTHER" id="PTHR48098:SF1">
    <property type="entry name" value="DIACYLGLYCEROL ACYLTRANSFERASE_MYCOLYLTRANSFERASE AG85A"/>
    <property type="match status" value="1"/>
</dbReference>
<accession>D3A9K3</accession>
<dbReference type="Proteomes" id="UP000004968">
    <property type="component" value="Unassembled WGS sequence"/>
</dbReference>
<dbReference type="SUPFAM" id="SSF53474">
    <property type="entry name" value="alpha/beta-Hydrolases"/>
    <property type="match status" value="1"/>
</dbReference>
<proteinExistence type="predicted"/>
<protein>
    <submittedName>
        <fullName evidence="1">Putative esterase</fullName>
    </submittedName>
</protein>
<dbReference type="HOGENOM" id="CLU_037618_3_0_9"/>
<dbReference type="InterPro" id="IPR050583">
    <property type="entry name" value="Mycobacterial_A85_antigen"/>
</dbReference>
<dbReference type="Gene3D" id="3.40.50.1820">
    <property type="entry name" value="alpha/beta hydrolase"/>
    <property type="match status" value="1"/>
</dbReference>
<dbReference type="InterPro" id="IPR000801">
    <property type="entry name" value="Esterase-like"/>
</dbReference>